<dbReference type="EMBL" id="VNHN01000005">
    <property type="protein sequence ID" value="TYP15905.1"/>
    <property type="molecule type" value="Genomic_DNA"/>
</dbReference>
<dbReference type="AlphaFoldDB" id="A0A068QMQ0"/>
<sequence length="244" mass="28492">MISDVINVVEIIRKMSDGSTEPYLCKCDDGYLYVVKSQPKMPKLQLIHELMASYLAKSINLPMPEIKVVYISRELLAFMPCLIGELSEGHAFATKYIPDSAGITYHQAHTKIEKSYQKLIYFFDRLINNSDRNLTEKGGNVNIIYNYKTNGYYLIDHNLAFMSSCELNEFDYHIFSPINRSWYFDRVDKCELDNVVENILYGFNNSIVKIPSEWYEDLDYQFIINNINKILNRGYSEEFRSSII</sequence>
<protein>
    <recommendedName>
        <fullName evidence="1">HipA-like kinase domain-containing protein</fullName>
    </recommendedName>
</protein>
<dbReference type="STRING" id="351671.XDD1_0435"/>
<dbReference type="RefSeq" id="WP_045968261.1">
    <property type="nucleotide sequence ID" value="NZ_CAWMED010000001.1"/>
</dbReference>
<keyword evidence="5" id="KW-1185">Reference proteome</keyword>
<evidence type="ECO:0000313" key="2">
    <source>
        <dbReference type="EMBL" id="CDG16138.1"/>
    </source>
</evidence>
<dbReference type="HOGENOM" id="CLU_102179_0_0_6"/>
<name>A0A068QMQ0_9GAMM</name>
<gene>
    <name evidence="3" type="ORF">LY16_00523</name>
    <name evidence="2" type="ORF">XDD1_0435</name>
</gene>
<reference evidence="3 5" key="2">
    <citation type="submission" date="2019-07" db="EMBL/GenBank/DDBJ databases">
        <title>Genomic Encyclopedia of Type Strains, Phase I: the one thousand microbial genomes (KMG-I) project.</title>
        <authorList>
            <person name="Kyrpides N."/>
        </authorList>
    </citation>
    <scope>NUCLEOTIDE SEQUENCE [LARGE SCALE GENOMIC DNA]</scope>
    <source>
        <strain evidence="3 5">DSM 17909</strain>
    </source>
</reference>
<evidence type="ECO:0000313" key="4">
    <source>
        <dbReference type="Proteomes" id="UP000032721"/>
    </source>
</evidence>
<accession>A0A068QMQ0</accession>
<evidence type="ECO:0000259" key="1">
    <source>
        <dbReference type="Pfam" id="PF20613"/>
    </source>
</evidence>
<organism evidence="2 4">
    <name type="scientific">Xenorhabdus doucetiae</name>
    <dbReference type="NCBI Taxonomy" id="351671"/>
    <lineage>
        <taxon>Bacteria</taxon>
        <taxon>Pseudomonadati</taxon>
        <taxon>Pseudomonadota</taxon>
        <taxon>Gammaproteobacteria</taxon>
        <taxon>Enterobacterales</taxon>
        <taxon>Morganellaceae</taxon>
        <taxon>Xenorhabdus</taxon>
    </lineage>
</organism>
<dbReference type="Proteomes" id="UP000324170">
    <property type="component" value="Unassembled WGS sequence"/>
</dbReference>
<dbReference type="KEGG" id="xdo:XDD1_0435"/>
<dbReference type="Pfam" id="PF20613">
    <property type="entry name" value="HipA_2"/>
    <property type="match status" value="1"/>
</dbReference>
<dbReference type="OrthoDB" id="8440774at2"/>
<feature type="domain" description="HipA-like kinase" evidence="1">
    <location>
        <begin position="8"/>
        <end position="242"/>
    </location>
</feature>
<dbReference type="InterPro" id="IPR046748">
    <property type="entry name" value="HipA_2"/>
</dbReference>
<dbReference type="Proteomes" id="UP000032721">
    <property type="component" value="Chromosome"/>
</dbReference>
<evidence type="ECO:0000313" key="5">
    <source>
        <dbReference type="Proteomes" id="UP000324170"/>
    </source>
</evidence>
<reference evidence="2 4" key="1">
    <citation type="submission" date="2013-07" db="EMBL/GenBank/DDBJ databases">
        <authorList>
            <person name="Genoscope - CEA"/>
        </authorList>
    </citation>
    <scope>NUCLEOTIDE SEQUENCE [LARGE SCALE GENOMIC DNA]</scope>
    <source>
        <strain evidence="2">FRM16</strain>
        <strain evidence="4">FRM16 / DSM 17909</strain>
    </source>
</reference>
<dbReference type="EMBL" id="FO704550">
    <property type="protein sequence ID" value="CDG16138.1"/>
    <property type="molecule type" value="Genomic_DNA"/>
</dbReference>
<evidence type="ECO:0000313" key="3">
    <source>
        <dbReference type="EMBL" id="TYP15905.1"/>
    </source>
</evidence>
<proteinExistence type="predicted"/>